<sequence length="100" mass="11663">MELKELRQFASQHDNFDIRVITHTGSQLYQVELEDVEGRRHLLMQGNKPMLFRALDEVYAELRRAGIRRACLIQYIPHAELVGHDAFHHSPAAERLPLTF</sequence>
<gene>
    <name evidence="1" type="ORF">P1P91_05335</name>
</gene>
<name>A0ABY9Z3B4_9GAMM</name>
<organism evidence="1 2">
    <name type="scientific">Halomonas piscis</name>
    <dbReference type="NCBI Taxonomy" id="3031727"/>
    <lineage>
        <taxon>Bacteria</taxon>
        <taxon>Pseudomonadati</taxon>
        <taxon>Pseudomonadota</taxon>
        <taxon>Gammaproteobacteria</taxon>
        <taxon>Oceanospirillales</taxon>
        <taxon>Halomonadaceae</taxon>
        <taxon>Halomonas</taxon>
    </lineage>
</organism>
<proteinExistence type="predicted"/>
<keyword evidence="2" id="KW-1185">Reference proteome</keyword>
<accession>A0ABY9Z3B4</accession>
<dbReference type="InterPro" id="IPR045508">
    <property type="entry name" value="DUF6482"/>
</dbReference>
<dbReference type="Proteomes" id="UP001301869">
    <property type="component" value="Chromosome"/>
</dbReference>
<dbReference type="Pfam" id="PF20090">
    <property type="entry name" value="DUF6482"/>
    <property type="match status" value="1"/>
</dbReference>
<reference evidence="1 2" key="1">
    <citation type="submission" date="2023-03" db="EMBL/GenBank/DDBJ databases">
        <title>Halomonas sp. nov., isolated from Korean tranditional fermented seafood 'Jeotgal'.</title>
        <authorList>
            <person name="Kim B."/>
            <person name="Shin N.-R."/>
        </authorList>
    </citation>
    <scope>NUCLEOTIDE SEQUENCE [LARGE SCALE GENOMIC DNA]</scope>
    <source>
        <strain evidence="1 2">SG2L-4</strain>
    </source>
</reference>
<evidence type="ECO:0000313" key="2">
    <source>
        <dbReference type="Proteomes" id="UP001301869"/>
    </source>
</evidence>
<dbReference type="RefSeq" id="WP_311885039.1">
    <property type="nucleotide sequence ID" value="NZ_CP119391.1"/>
</dbReference>
<protein>
    <submittedName>
        <fullName evidence="1">DUF6482 family protein</fullName>
    </submittedName>
</protein>
<dbReference type="EMBL" id="CP119391">
    <property type="protein sequence ID" value="WNK21100.1"/>
    <property type="molecule type" value="Genomic_DNA"/>
</dbReference>
<evidence type="ECO:0000313" key="1">
    <source>
        <dbReference type="EMBL" id="WNK21100.1"/>
    </source>
</evidence>